<keyword evidence="3" id="KW-1185">Reference proteome</keyword>
<feature type="region of interest" description="Disordered" evidence="1">
    <location>
        <begin position="1"/>
        <end position="44"/>
    </location>
</feature>
<feature type="compositionally biased region" description="Basic and acidic residues" evidence="1">
    <location>
        <begin position="126"/>
        <end position="136"/>
    </location>
</feature>
<dbReference type="GeneID" id="39585292"/>
<organism evidence="2 3">
    <name type="scientific">Apiotrichum porosum</name>
    <dbReference type="NCBI Taxonomy" id="105984"/>
    <lineage>
        <taxon>Eukaryota</taxon>
        <taxon>Fungi</taxon>
        <taxon>Dikarya</taxon>
        <taxon>Basidiomycota</taxon>
        <taxon>Agaricomycotina</taxon>
        <taxon>Tremellomycetes</taxon>
        <taxon>Trichosporonales</taxon>
        <taxon>Trichosporonaceae</taxon>
        <taxon>Apiotrichum</taxon>
    </lineage>
</organism>
<reference evidence="2 3" key="1">
    <citation type="submission" date="2018-11" db="EMBL/GenBank/DDBJ databases">
        <title>Genome sequence of Apiotrichum porosum DSM 27194.</title>
        <authorList>
            <person name="Aliyu H."/>
            <person name="Gorte O."/>
            <person name="Ochsenreither K."/>
        </authorList>
    </citation>
    <scope>NUCLEOTIDE SEQUENCE [LARGE SCALE GENOMIC DNA]</scope>
    <source>
        <strain evidence="2 3">DSM 27194</strain>
    </source>
</reference>
<name>A0A427YAW1_9TREE</name>
<feature type="region of interest" description="Disordered" evidence="1">
    <location>
        <begin position="88"/>
        <end position="174"/>
    </location>
</feature>
<dbReference type="RefSeq" id="XP_028480426.1">
    <property type="nucleotide sequence ID" value="XM_028616569.1"/>
</dbReference>
<feature type="compositionally biased region" description="Polar residues" evidence="1">
    <location>
        <begin position="491"/>
        <end position="504"/>
    </location>
</feature>
<dbReference type="AlphaFoldDB" id="A0A427YAW1"/>
<feature type="compositionally biased region" description="Polar residues" evidence="1">
    <location>
        <begin position="91"/>
        <end position="107"/>
    </location>
</feature>
<feature type="region of interest" description="Disordered" evidence="1">
    <location>
        <begin position="482"/>
        <end position="504"/>
    </location>
</feature>
<proteinExistence type="predicted"/>
<evidence type="ECO:0000256" key="1">
    <source>
        <dbReference type="SAM" id="MobiDB-lite"/>
    </source>
</evidence>
<accession>A0A427YAW1</accession>
<protein>
    <submittedName>
        <fullName evidence="2">Uncharacterized protein</fullName>
    </submittedName>
</protein>
<gene>
    <name evidence="2" type="ORF">EHS24_000749</name>
</gene>
<dbReference type="Proteomes" id="UP000279236">
    <property type="component" value="Unassembled WGS sequence"/>
</dbReference>
<evidence type="ECO:0000313" key="2">
    <source>
        <dbReference type="EMBL" id="RSH88218.1"/>
    </source>
</evidence>
<sequence length="600" mass="64494">MQTNSDDSISSDGSDDDMLSVFSGDSPEDFALSPPRRLPAASPILCPTTRDNIAGTLETVLSMDCEPRELAYTSVSTRPRSYAFSHVSIPLRTSTGPDTPTPTACTTSHHPRSPSPRGPRAYLNAWDRDMPPHMDNDSDSDSSDEDDDVEDSQSLDSQARAKAPSPPPYPSFIWPKIQTPQYWTTGSSSSVAERKLWSPSLPSAQPQQPATPVVLSVDTLPNIGMNFAVPAADLARRLAITKAYRRQRGQQVLRLVATRLVQTGQFATLAGLLSLSSSTYSVVSMFLYGVVHITKENAGSFFNALVEPRTGNTRDPLSAPNRRDRMRRHNNTIIVSSLPYFAPSMAAFVGTKAAPPPPLLSANSLAIKSGAWTALGNSTLLSQAVAGLASPKKVCFDIGAKRAKKDDGKRKALRPTQDTTAASVRLAALSITTILLPSWSQLTEVTIHRAQVLLLNAGQYANGLFVKGVRYTLFFSADDTPSPVPSPGHGHTSTLTSSLPTRIPRSSSTAGWPLWQAMVAALKPHLANFAGTVVIPHDQHGTLWPRGHEDAPLSHLPGVARTLVAGRNGGANIRFIGIEHLSKKCCDICQVAHRSHTGSP</sequence>
<comment type="caution">
    <text evidence="2">The sequence shown here is derived from an EMBL/GenBank/DDBJ whole genome shotgun (WGS) entry which is preliminary data.</text>
</comment>
<dbReference type="EMBL" id="RSCE01000001">
    <property type="protein sequence ID" value="RSH88218.1"/>
    <property type="molecule type" value="Genomic_DNA"/>
</dbReference>
<evidence type="ECO:0000313" key="3">
    <source>
        <dbReference type="Proteomes" id="UP000279236"/>
    </source>
</evidence>
<feature type="compositionally biased region" description="Acidic residues" evidence="1">
    <location>
        <begin position="137"/>
        <end position="153"/>
    </location>
</feature>
<feature type="compositionally biased region" description="Low complexity" evidence="1">
    <location>
        <begin position="1"/>
        <end position="12"/>
    </location>
</feature>